<comment type="caution">
    <text evidence="1">The sequence shown here is derived from an EMBL/GenBank/DDBJ whole genome shotgun (WGS) entry which is preliminary data.</text>
</comment>
<gene>
    <name evidence="1" type="ORF">BN715_01651</name>
</gene>
<dbReference type="EMBL" id="CBKE010000263">
    <property type="protein sequence ID" value="CDF05394.1"/>
    <property type="molecule type" value="Genomic_DNA"/>
</dbReference>
<reference evidence="1" key="1">
    <citation type="submission" date="2012-11" db="EMBL/GenBank/DDBJ databases">
        <title>Dependencies among metagenomic species, viruses, plasmids and units of genetic variation.</title>
        <authorList>
            <person name="Nielsen H.B."/>
            <person name="Almeida M."/>
            <person name="Juncker A.S."/>
            <person name="Rasmussen S."/>
            <person name="Li J."/>
            <person name="Sunagawa S."/>
            <person name="Plichta D."/>
            <person name="Gautier L."/>
            <person name="Le Chatelier E."/>
            <person name="Peletier E."/>
            <person name="Bonde I."/>
            <person name="Nielsen T."/>
            <person name="Manichanh C."/>
            <person name="Arumugam M."/>
            <person name="Batto J."/>
            <person name="Santos M.B.Q.D."/>
            <person name="Blom N."/>
            <person name="Borruel N."/>
            <person name="Burgdorf K.S."/>
            <person name="Boumezbeur F."/>
            <person name="Casellas F."/>
            <person name="Dore J."/>
            <person name="Guarner F."/>
            <person name="Hansen T."/>
            <person name="Hildebrand F."/>
            <person name="Kaas R.S."/>
            <person name="Kennedy S."/>
            <person name="Kristiansen K."/>
            <person name="Kultima J.R."/>
            <person name="Leonard P."/>
            <person name="Levenez F."/>
            <person name="Lund O."/>
            <person name="Moumen B."/>
            <person name="Le Paslier D."/>
            <person name="Pons N."/>
            <person name="Pedersen O."/>
            <person name="Prifti E."/>
            <person name="Qin J."/>
            <person name="Raes J."/>
            <person name="Tap J."/>
            <person name="Tims S."/>
            <person name="Ussery D.W."/>
            <person name="Yamada T."/>
            <person name="MetaHit consortium"/>
            <person name="Renault P."/>
            <person name="Sicheritz-Ponten T."/>
            <person name="Bork P."/>
            <person name="Wang J."/>
            <person name="Brunak S."/>
            <person name="Ehrlich S.D."/>
        </authorList>
    </citation>
    <scope>NUCLEOTIDE SEQUENCE [LARGE SCALE GENOMIC DNA]</scope>
</reference>
<accession>R7MW39</accession>
<dbReference type="AlphaFoldDB" id="R7MW39"/>
<name>R7MW39_MEGEL</name>
<protein>
    <submittedName>
        <fullName evidence="1">Uncharacterized protein</fullName>
    </submittedName>
</protein>
<organism evidence="1">
    <name type="scientific">Megasphaera elsdenii CAG:570</name>
    <dbReference type="NCBI Taxonomy" id="1263087"/>
    <lineage>
        <taxon>Bacteria</taxon>
        <taxon>Bacillati</taxon>
        <taxon>Bacillota</taxon>
        <taxon>Negativicutes</taxon>
        <taxon>Veillonellales</taxon>
        <taxon>Veillonellaceae</taxon>
        <taxon>Megasphaera</taxon>
    </lineage>
</organism>
<dbReference type="Proteomes" id="UP000017908">
    <property type="component" value="Unassembled WGS sequence"/>
</dbReference>
<evidence type="ECO:0000313" key="1">
    <source>
        <dbReference type="EMBL" id="CDF05394.1"/>
    </source>
</evidence>
<proteinExistence type="predicted"/>
<sequence>MTSLMSHGTTTLLAPDRAIQMTATARRILYGLMNINNLL</sequence>